<feature type="region of interest" description="Disordered" evidence="2">
    <location>
        <begin position="1"/>
        <end position="200"/>
    </location>
</feature>
<feature type="coiled-coil region" evidence="1">
    <location>
        <begin position="235"/>
        <end position="262"/>
    </location>
</feature>
<feature type="compositionally biased region" description="Basic residues" evidence="2">
    <location>
        <begin position="109"/>
        <end position="132"/>
    </location>
</feature>
<evidence type="ECO:0000313" key="4">
    <source>
        <dbReference type="Proteomes" id="UP000050791"/>
    </source>
</evidence>
<feature type="domain" description="Small acidic protein-like" evidence="3">
    <location>
        <begin position="314"/>
        <end position="382"/>
    </location>
</feature>
<accession>A0AA85B418</accession>
<feature type="compositionally biased region" description="Low complexity" evidence="2">
    <location>
        <begin position="151"/>
        <end position="165"/>
    </location>
</feature>
<proteinExistence type="predicted"/>
<dbReference type="Proteomes" id="UP000050791">
    <property type="component" value="Unassembled WGS sequence"/>
</dbReference>
<protein>
    <submittedName>
        <fullName evidence="5">SMAP domain-containing protein</fullName>
    </submittedName>
</protein>
<dbReference type="PANTHER" id="PTHR22426:SF2">
    <property type="entry name" value="ARGININE_SERINE-RICH COILED-COIL PROTEIN 2"/>
    <property type="match status" value="1"/>
</dbReference>
<feature type="compositionally biased region" description="Basic residues" evidence="2">
    <location>
        <begin position="76"/>
        <end position="94"/>
    </location>
</feature>
<evidence type="ECO:0000313" key="5">
    <source>
        <dbReference type="WBParaSite" id="SMTH1_31690.3"/>
    </source>
</evidence>
<feature type="compositionally biased region" description="Polar residues" evidence="2">
    <location>
        <begin position="59"/>
        <end position="68"/>
    </location>
</feature>
<name>A0AA85B418_9TREM</name>
<keyword evidence="1" id="KW-0175">Coiled coil</keyword>
<dbReference type="AlphaFoldDB" id="A0AA85B418"/>
<feature type="compositionally biased region" description="Polar residues" evidence="2">
    <location>
        <begin position="174"/>
        <end position="200"/>
    </location>
</feature>
<dbReference type="PANTHER" id="PTHR22426">
    <property type="entry name" value="ARGININE_SERINE-RICH COILED-COIL PROTEIN 2"/>
    <property type="match status" value="1"/>
</dbReference>
<evidence type="ECO:0000256" key="1">
    <source>
        <dbReference type="SAM" id="Coils"/>
    </source>
</evidence>
<reference evidence="5" key="1">
    <citation type="submission" date="2023-11" db="UniProtKB">
        <authorList>
            <consortium name="WormBaseParasite"/>
        </authorList>
    </citation>
    <scope>IDENTIFICATION</scope>
</reference>
<evidence type="ECO:0000259" key="3">
    <source>
        <dbReference type="Pfam" id="PF15477"/>
    </source>
</evidence>
<feature type="compositionally biased region" description="Basic residues" evidence="2">
    <location>
        <begin position="140"/>
        <end position="150"/>
    </location>
</feature>
<evidence type="ECO:0000256" key="2">
    <source>
        <dbReference type="SAM" id="MobiDB-lite"/>
    </source>
</evidence>
<dbReference type="InterPro" id="IPR028124">
    <property type="entry name" value="SMAP_dom"/>
</dbReference>
<organism evidence="4 5">
    <name type="scientific">Schistosoma mattheei</name>
    <dbReference type="NCBI Taxonomy" id="31246"/>
    <lineage>
        <taxon>Eukaryota</taxon>
        <taxon>Metazoa</taxon>
        <taxon>Spiralia</taxon>
        <taxon>Lophotrochozoa</taxon>
        <taxon>Platyhelminthes</taxon>
        <taxon>Trematoda</taxon>
        <taxon>Digenea</taxon>
        <taxon>Strigeidida</taxon>
        <taxon>Schistosomatoidea</taxon>
        <taxon>Schistosomatidae</taxon>
        <taxon>Schistosoma</taxon>
    </lineage>
</organism>
<dbReference type="Pfam" id="PF15477">
    <property type="entry name" value="SMAP"/>
    <property type="match status" value="1"/>
</dbReference>
<dbReference type="WBParaSite" id="SMTH1_31690.3">
    <property type="protein sequence ID" value="SMTH1_31690.3"/>
    <property type="gene ID" value="SMTH1_31690"/>
</dbReference>
<sequence length="407" mass="45111">MAESSAMLCDYDSSLQSSDDGSVEETRRSSKSPLISQEETKNAATVKDGVQLTIETKKNSSMVVSPSPSYIIDGKRRSRSRGHSPSRRHRKRSCAPRSDRGSPSERVSSSKHKRSSHHSRHKHSSRKHHHRDSHCSDYKHRYRRKHRRHSSTSSTSSSSDTSPESKPSRRGSHNGRNSTQLLTTSSKDYFTSQPKPENQNTNLIISTTGVTVTTNSPAVSSQSTTTNVPVQRLTAQDILDKIQKHQQEQAKAQALAAAAAAKLPKYYNPTTVNAVKLAEQQQKRKLLWSKKDGENTSSESKTLWTATSLIAGKGDSAAAAKFRKLMGIHDSSEEVVDGSAAHVNETEALRRAEAQAELFRRLEHEYEMSRTITHTQRGAGLGFSSSSHIDYNAYSAMQSEKDKNPNL</sequence>